<dbReference type="Proteomes" id="UP000825258">
    <property type="component" value="Chromosome"/>
</dbReference>
<reference evidence="1 2" key="1">
    <citation type="submission" date="2021-06" db="EMBL/GenBank/DDBJ databases">
        <title>Whole genome sequences of Flavobacterium sp. KK2020170 and assembly.</title>
        <authorList>
            <person name="Kitahara K."/>
            <person name="Miyoshi S."/>
            <person name="Uesaka K."/>
        </authorList>
    </citation>
    <scope>NUCLEOTIDE SEQUENCE [LARGE SCALE GENOMIC DNA]</scope>
    <source>
        <strain evidence="1 2">KK2020170</strain>
    </source>
</reference>
<keyword evidence="2" id="KW-1185">Reference proteome</keyword>
<gene>
    <name evidence="1" type="ORF">KK2020170_20300</name>
</gene>
<evidence type="ECO:0008006" key="3">
    <source>
        <dbReference type="Google" id="ProtNLM"/>
    </source>
</evidence>
<proteinExistence type="predicted"/>
<dbReference type="EMBL" id="AP024749">
    <property type="protein sequence ID" value="BCY29162.1"/>
    <property type="molecule type" value="Genomic_DNA"/>
</dbReference>
<accession>A0ABN6I1I8</accession>
<protein>
    <recommendedName>
        <fullName evidence="3">Phosphoribosylpyrophosphate synthetase</fullName>
    </recommendedName>
</protein>
<evidence type="ECO:0000313" key="1">
    <source>
        <dbReference type="EMBL" id="BCY29162.1"/>
    </source>
</evidence>
<dbReference type="RefSeq" id="WP_221258255.1">
    <property type="nucleotide sequence ID" value="NZ_AP024749.1"/>
</dbReference>
<sequence length="98" mass="11406">MKIKYHYASVSQALTELKEKGFDYDYNLNENEILMDPDNYIIHHIYRYEGNTNPDDEAIVYGISSFDDKKGVFVAGYSANSSSEVYKVFQRIMSRDID</sequence>
<name>A0ABN6I1I8_9FLAO</name>
<organism evidence="1 2">
    <name type="scientific">Flavobacterium okayamense</name>
    <dbReference type="NCBI Taxonomy" id="2830782"/>
    <lineage>
        <taxon>Bacteria</taxon>
        <taxon>Pseudomonadati</taxon>
        <taxon>Bacteroidota</taxon>
        <taxon>Flavobacteriia</taxon>
        <taxon>Flavobacteriales</taxon>
        <taxon>Flavobacteriaceae</taxon>
        <taxon>Flavobacterium</taxon>
    </lineage>
</organism>
<evidence type="ECO:0000313" key="2">
    <source>
        <dbReference type="Proteomes" id="UP000825258"/>
    </source>
</evidence>